<dbReference type="InterPro" id="IPR033138">
    <property type="entry name" value="Cu_oxidase_CS"/>
</dbReference>
<dbReference type="InterPro" id="IPR002355">
    <property type="entry name" value="Cu_oxidase_Cu_BS"/>
</dbReference>
<feature type="domain" description="Plastocyanin-like" evidence="6">
    <location>
        <begin position="274"/>
        <end position="338"/>
    </location>
</feature>
<organism evidence="9 10">
    <name type="scientific">Planococcus citreus</name>
    <dbReference type="NCBI Taxonomy" id="1373"/>
    <lineage>
        <taxon>Bacteria</taxon>
        <taxon>Bacillati</taxon>
        <taxon>Bacillota</taxon>
        <taxon>Bacilli</taxon>
        <taxon>Bacillales</taxon>
        <taxon>Caryophanaceae</taxon>
        <taxon>Planococcus</taxon>
    </lineage>
</organism>
<dbReference type="GO" id="GO:0016491">
    <property type="term" value="F:oxidoreductase activity"/>
    <property type="evidence" value="ECO:0007669"/>
    <property type="project" value="UniProtKB-KW"/>
</dbReference>
<keyword evidence="2" id="KW-0479">Metal-binding</keyword>
<dbReference type="Proteomes" id="UP000280791">
    <property type="component" value="Unassembled WGS sequence"/>
</dbReference>
<keyword evidence="10" id="KW-1185">Reference proteome</keyword>
<evidence type="ECO:0000256" key="2">
    <source>
        <dbReference type="ARBA" id="ARBA00022723"/>
    </source>
</evidence>
<feature type="chain" id="PRO_5039565143" evidence="5">
    <location>
        <begin position="19"/>
        <end position="506"/>
    </location>
</feature>
<evidence type="ECO:0000259" key="8">
    <source>
        <dbReference type="Pfam" id="PF07732"/>
    </source>
</evidence>
<evidence type="ECO:0000256" key="5">
    <source>
        <dbReference type="SAM" id="SignalP"/>
    </source>
</evidence>
<dbReference type="PANTHER" id="PTHR48267:SF1">
    <property type="entry name" value="BILIRUBIN OXIDASE"/>
    <property type="match status" value="1"/>
</dbReference>
<evidence type="ECO:0000256" key="3">
    <source>
        <dbReference type="ARBA" id="ARBA00023002"/>
    </source>
</evidence>
<feature type="signal peptide" evidence="5">
    <location>
        <begin position="1"/>
        <end position="18"/>
    </location>
</feature>
<dbReference type="PANTHER" id="PTHR48267">
    <property type="entry name" value="CUPREDOXIN SUPERFAMILY PROTEIN"/>
    <property type="match status" value="1"/>
</dbReference>
<comment type="similarity">
    <text evidence="1">Belongs to the multicopper oxidase family.</text>
</comment>
<dbReference type="CDD" id="cd13890">
    <property type="entry name" value="CuRO_3_CueO_FtsP"/>
    <property type="match status" value="1"/>
</dbReference>
<evidence type="ECO:0000313" key="10">
    <source>
        <dbReference type="Proteomes" id="UP000280791"/>
    </source>
</evidence>
<dbReference type="InterPro" id="IPR045087">
    <property type="entry name" value="Cu-oxidase_fam"/>
</dbReference>
<evidence type="ECO:0000259" key="7">
    <source>
        <dbReference type="Pfam" id="PF07731"/>
    </source>
</evidence>
<protein>
    <submittedName>
        <fullName evidence="9">FtsP/CotA-like multicopper oxidase with cupredoxin domain</fullName>
    </submittedName>
</protein>
<proteinExistence type="inferred from homology"/>
<dbReference type="AlphaFoldDB" id="A0A497YI79"/>
<dbReference type="CDD" id="cd04232">
    <property type="entry name" value="CuRO_1_CueO_FtsP"/>
    <property type="match status" value="1"/>
</dbReference>
<comment type="caution">
    <text evidence="9">The sequence shown here is derived from an EMBL/GenBank/DDBJ whole genome shotgun (WGS) entry which is preliminary data.</text>
</comment>
<dbReference type="InterPro" id="IPR001117">
    <property type="entry name" value="Cu-oxidase_2nd"/>
</dbReference>
<evidence type="ECO:0000256" key="1">
    <source>
        <dbReference type="ARBA" id="ARBA00010609"/>
    </source>
</evidence>
<evidence type="ECO:0000259" key="6">
    <source>
        <dbReference type="Pfam" id="PF00394"/>
    </source>
</evidence>
<dbReference type="GO" id="GO:0005507">
    <property type="term" value="F:copper ion binding"/>
    <property type="evidence" value="ECO:0007669"/>
    <property type="project" value="InterPro"/>
</dbReference>
<feature type="region of interest" description="Disordered" evidence="4">
    <location>
        <begin position="21"/>
        <end position="56"/>
    </location>
</feature>
<feature type="domain" description="Plastocyanin-like" evidence="8">
    <location>
        <begin position="102"/>
        <end position="212"/>
    </location>
</feature>
<dbReference type="InterPro" id="IPR011707">
    <property type="entry name" value="Cu-oxidase-like_N"/>
</dbReference>
<evidence type="ECO:0000313" key="9">
    <source>
        <dbReference type="EMBL" id="RLJ90717.1"/>
    </source>
</evidence>
<feature type="domain" description="Plastocyanin-like" evidence="7">
    <location>
        <begin position="383"/>
        <end position="505"/>
    </location>
</feature>
<name>A0A497YI79_9BACL</name>
<keyword evidence="5" id="KW-0732">Signal</keyword>
<gene>
    <name evidence="9" type="ORF">DFR62_0865</name>
</gene>
<dbReference type="Gene3D" id="2.60.40.420">
    <property type="entry name" value="Cupredoxins - blue copper proteins"/>
    <property type="match status" value="3"/>
</dbReference>
<sequence length="506" mass="55619">MKKFILGTFALSFLLAGCSDNGSPMGDGHMRDQGGMGGMRDGDGNNPDGRNQGGMNGMGGMMNHGAVPSLEPSEGVRELTIPPLMEPQQGQDFDYEVVAQQGSTEFFEGVQTATYGYNGDLLGPTLKLEQGERTEVKITNALDEPTTFHWHGLEVPGDIDGGPHGEIQPGESRIITLEADQPEATLWYHPHVHGNTAQQVFKGLSGMLLIDEAGTDSGLPDEYGVDDIPLIFQDRLFDENQQLNYGRLMDNDGTLGDISMINGTLDPKLTVAKPVMRFRILNGSNARNYTFRLSNGGDFTQVASDGGLLDEPVETDSLTLAASERAEIVIDFSEFNGQDIAIVNEEGVELLPFEVALDDSPADSMDMQAAGEPFLSEQEQEMPVTKKIELFGMMEMVTINGKKFDMDRIDLRQEQGVTEVWEVTNEPDMMGGMIHPFHIHGTQFKIISRDGKPPEAHEQGFKDTVLVEPDETVKLLVTFPEKGVFVYHCHILEHEDNGMMGQIEVY</sequence>
<accession>A0A497YI79</accession>
<dbReference type="SUPFAM" id="SSF49503">
    <property type="entry name" value="Cupredoxins"/>
    <property type="match status" value="3"/>
</dbReference>
<dbReference type="Pfam" id="PF07732">
    <property type="entry name" value="Cu-oxidase_3"/>
    <property type="match status" value="1"/>
</dbReference>
<evidence type="ECO:0000256" key="4">
    <source>
        <dbReference type="SAM" id="MobiDB-lite"/>
    </source>
</evidence>
<keyword evidence="3" id="KW-0560">Oxidoreductase</keyword>
<reference evidence="9 10" key="1">
    <citation type="submission" date="2018-10" db="EMBL/GenBank/DDBJ databases">
        <title>Genomic Encyclopedia of Type Strains, Phase IV (KMG-IV): sequencing the most valuable type-strain genomes for metagenomic binning, comparative biology and taxonomic classification.</title>
        <authorList>
            <person name="Goeker M."/>
        </authorList>
    </citation>
    <scope>NUCLEOTIDE SEQUENCE [LARGE SCALE GENOMIC DNA]</scope>
    <source>
        <strain evidence="9 10">DSM 20549</strain>
    </source>
</reference>
<dbReference type="InterPro" id="IPR008972">
    <property type="entry name" value="Cupredoxin"/>
</dbReference>
<dbReference type="InterPro" id="IPR011706">
    <property type="entry name" value="Cu-oxidase_C"/>
</dbReference>
<dbReference type="RefSeq" id="WP_241663166.1">
    <property type="nucleotide sequence ID" value="NZ_QBEW01000089.1"/>
</dbReference>
<dbReference type="PROSITE" id="PS00079">
    <property type="entry name" value="MULTICOPPER_OXIDASE1"/>
    <property type="match status" value="1"/>
</dbReference>
<dbReference type="PROSITE" id="PS51257">
    <property type="entry name" value="PROKAR_LIPOPROTEIN"/>
    <property type="match status" value="1"/>
</dbReference>
<dbReference type="PROSITE" id="PS00080">
    <property type="entry name" value="MULTICOPPER_OXIDASE2"/>
    <property type="match status" value="1"/>
</dbReference>
<dbReference type="EMBL" id="RCCP01000001">
    <property type="protein sequence ID" value="RLJ90717.1"/>
    <property type="molecule type" value="Genomic_DNA"/>
</dbReference>
<dbReference type="Pfam" id="PF07731">
    <property type="entry name" value="Cu-oxidase_2"/>
    <property type="match status" value="1"/>
</dbReference>
<dbReference type="Pfam" id="PF00394">
    <property type="entry name" value="Cu-oxidase"/>
    <property type="match status" value="1"/>
</dbReference>